<comment type="caution">
    <text evidence="1">The sequence shown here is derived from an EMBL/GenBank/DDBJ whole genome shotgun (WGS) entry which is preliminary data.</text>
</comment>
<proteinExistence type="predicted"/>
<dbReference type="EMBL" id="BQKI01000006">
    <property type="protein sequence ID" value="GJM95898.1"/>
    <property type="molecule type" value="Genomic_DNA"/>
</dbReference>
<evidence type="ECO:0000313" key="1">
    <source>
        <dbReference type="EMBL" id="GJM95898.1"/>
    </source>
</evidence>
<reference evidence="1" key="1">
    <citation type="journal article" date="2018" name="DNA Res.">
        <title>Multiple hybrid de novo genome assembly of finger millet, an orphan allotetraploid crop.</title>
        <authorList>
            <person name="Hatakeyama M."/>
            <person name="Aluri S."/>
            <person name="Balachadran M.T."/>
            <person name="Sivarajan S.R."/>
            <person name="Patrignani A."/>
            <person name="Gruter S."/>
            <person name="Poveda L."/>
            <person name="Shimizu-Inatsugi R."/>
            <person name="Baeten J."/>
            <person name="Francoijs K.J."/>
            <person name="Nataraja K.N."/>
            <person name="Reddy Y.A.N."/>
            <person name="Phadnis S."/>
            <person name="Ravikumar R.L."/>
            <person name="Schlapbach R."/>
            <person name="Sreeman S.M."/>
            <person name="Shimizu K.K."/>
        </authorList>
    </citation>
    <scope>NUCLEOTIDE SEQUENCE</scope>
</reference>
<gene>
    <name evidence="1" type="primary">ga12685</name>
    <name evidence="1" type="ORF">PR202_ga12685</name>
</gene>
<dbReference type="AlphaFoldDB" id="A0AAV5CC92"/>
<accession>A0AAV5CC92</accession>
<organism evidence="1 2">
    <name type="scientific">Eleusine coracana subsp. coracana</name>
    <dbReference type="NCBI Taxonomy" id="191504"/>
    <lineage>
        <taxon>Eukaryota</taxon>
        <taxon>Viridiplantae</taxon>
        <taxon>Streptophyta</taxon>
        <taxon>Embryophyta</taxon>
        <taxon>Tracheophyta</taxon>
        <taxon>Spermatophyta</taxon>
        <taxon>Magnoliopsida</taxon>
        <taxon>Liliopsida</taxon>
        <taxon>Poales</taxon>
        <taxon>Poaceae</taxon>
        <taxon>PACMAD clade</taxon>
        <taxon>Chloridoideae</taxon>
        <taxon>Cynodonteae</taxon>
        <taxon>Eleusininae</taxon>
        <taxon>Eleusine</taxon>
    </lineage>
</organism>
<protein>
    <submittedName>
        <fullName evidence="1">Uncharacterized protein</fullName>
    </submittedName>
</protein>
<name>A0AAV5CC92_ELECO</name>
<keyword evidence="2" id="KW-1185">Reference proteome</keyword>
<sequence>MDSWHPLPASPTEKNSAYHFSGVVDTSCTSVVSLLATSSTPYEPCGTEWCDKFMYLTTFVSDIIIHPGSGARPPSWAAPACPTTCLRRCTGLP</sequence>
<reference evidence="1" key="2">
    <citation type="submission" date="2021-12" db="EMBL/GenBank/DDBJ databases">
        <title>Resequencing data analysis of finger millet.</title>
        <authorList>
            <person name="Hatakeyama M."/>
            <person name="Aluri S."/>
            <person name="Balachadran M.T."/>
            <person name="Sivarajan S.R."/>
            <person name="Poveda L."/>
            <person name="Shimizu-Inatsugi R."/>
            <person name="Schlapbach R."/>
            <person name="Sreeman S.M."/>
            <person name="Shimizu K.K."/>
        </authorList>
    </citation>
    <scope>NUCLEOTIDE SEQUENCE</scope>
</reference>
<evidence type="ECO:0000313" key="2">
    <source>
        <dbReference type="Proteomes" id="UP001054889"/>
    </source>
</evidence>
<dbReference type="Proteomes" id="UP001054889">
    <property type="component" value="Unassembled WGS sequence"/>
</dbReference>